<keyword evidence="1" id="KW-0472">Membrane</keyword>
<evidence type="ECO:0000313" key="2">
    <source>
        <dbReference type="EMBL" id="KAA6178083.1"/>
    </source>
</evidence>
<evidence type="ECO:0000256" key="1">
    <source>
        <dbReference type="SAM" id="Phobius"/>
    </source>
</evidence>
<proteinExistence type="predicted"/>
<feature type="transmembrane region" description="Helical" evidence="1">
    <location>
        <begin position="33"/>
        <end position="55"/>
    </location>
</feature>
<keyword evidence="1" id="KW-1133">Transmembrane helix</keyword>
<keyword evidence="1" id="KW-0812">Transmembrane</keyword>
<reference evidence="2 3" key="1">
    <citation type="submission" date="2019-09" db="EMBL/GenBank/DDBJ databases">
        <title>Genomic sequencing of 4 copper resistant soil isolates.</title>
        <authorList>
            <person name="Havryliuk O."/>
        </authorList>
    </citation>
    <scope>NUCLEOTIDE SEQUENCE [LARGE SCALE GENOMIC DNA]</scope>
    <source>
        <strain evidence="2 3">UKR4</strain>
    </source>
</reference>
<accession>A0A5M8EZQ3</accession>
<sequence length="73" mass="7747">MYRTVQGAGDEAFPSQSLIETGSSTPSLCAPPILVVLPMSAFGFVAVCQGARLGWQGQLRGTQVKDLPRSRLP</sequence>
<organism evidence="2 3">
    <name type="scientific">Pseudomonas veronii</name>
    <dbReference type="NCBI Taxonomy" id="76761"/>
    <lineage>
        <taxon>Bacteria</taxon>
        <taxon>Pseudomonadati</taxon>
        <taxon>Pseudomonadota</taxon>
        <taxon>Gammaproteobacteria</taxon>
        <taxon>Pseudomonadales</taxon>
        <taxon>Pseudomonadaceae</taxon>
        <taxon>Pseudomonas</taxon>
    </lineage>
</organism>
<gene>
    <name evidence="2" type="ORF">F3K53_15800</name>
</gene>
<dbReference type="EMBL" id="VWXT01000247">
    <property type="protein sequence ID" value="KAA6178083.1"/>
    <property type="molecule type" value="Genomic_DNA"/>
</dbReference>
<protein>
    <submittedName>
        <fullName evidence="2">Uncharacterized protein</fullName>
    </submittedName>
</protein>
<name>A0A5M8EZQ3_PSEVE</name>
<comment type="caution">
    <text evidence="2">The sequence shown here is derived from an EMBL/GenBank/DDBJ whole genome shotgun (WGS) entry which is preliminary data.</text>
</comment>
<evidence type="ECO:0000313" key="3">
    <source>
        <dbReference type="Proteomes" id="UP000323909"/>
    </source>
</evidence>
<dbReference type="AlphaFoldDB" id="A0A5M8EZQ3"/>
<dbReference type="Proteomes" id="UP000323909">
    <property type="component" value="Unassembled WGS sequence"/>
</dbReference>